<comment type="caution">
    <text evidence="2">The sequence shown here is derived from an EMBL/GenBank/DDBJ whole genome shotgun (WGS) entry which is preliminary data.</text>
</comment>
<dbReference type="Pfam" id="PF01814">
    <property type="entry name" value="Hemerythrin"/>
    <property type="match status" value="1"/>
</dbReference>
<organism evidence="2 3">
    <name type="scientific">Kribbella koreensis</name>
    <dbReference type="NCBI Taxonomy" id="57909"/>
    <lineage>
        <taxon>Bacteria</taxon>
        <taxon>Bacillati</taxon>
        <taxon>Actinomycetota</taxon>
        <taxon>Actinomycetes</taxon>
        <taxon>Propionibacteriales</taxon>
        <taxon>Kribbellaceae</taxon>
        <taxon>Kribbella</taxon>
    </lineage>
</organism>
<proteinExistence type="predicted"/>
<evidence type="ECO:0000313" key="3">
    <source>
        <dbReference type="Proteomes" id="UP001500542"/>
    </source>
</evidence>
<name>A0ABN1QU09_9ACTN</name>
<evidence type="ECO:0000313" key="2">
    <source>
        <dbReference type="EMBL" id="GAA0947354.1"/>
    </source>
</evidence>
<feature type="domain" description="Hemerythrin-like" evidence="1">
    <location>
        <begin position="10"/>
        <end position="131"/>
    </location>
</feature>
<keyword evidence="3" id="KW-1185">Reference proteome</keyword>
<sequence length="155" mass="17440">MSRLEAFGNQLVQFHIYLRELLEDLRDQVEAGEPVSVGGLDLRAHCLSFCQAVTSHHTGEDDGAFAVLAEHYPELRPVLAELTRDHHLVAGALRRIEMLDQLEPAAQEQELATLAALLETHFTYEERKLLDAFNGLSGLTPPDHHRLTLPFRHTT</sequence>
<dbReference type="RefSeq" id="WP_343973101.1">
    <property type="nucleotide sequence ID" value="NZ_BAAAHK010000010.1"/>
</dbReference>
<gene>
    <name evidence="2" type="ORF">GCM10009554_44080</name>
</gene>
<dbReference type="InterPro" id="IPR012312">
    <property type="entry name" value="Hemerythrin-like"/>
</dbReference>
<protein>
    <recommendedName>
        <fullName evidence="1">Hemerythrin-like domain-containing protein</fullName>
    </recommendedName>
</protein>
<dbReference type="EMBL" id="BAAAHK010000010">
    <property type="protein sequence ID" value="GAA0947354.1"/>
    <property type="molecule type" value="Genomic_DNA"/>
</dbReference>
<dbReference type="SUPFAM" id="SSF159501">
    <property type="entry name" value="EreA/ChaN-like"/>
    <property type="match status" value="1"/>
</dbReference>
<evidence type="ECO:0000259" key="1">
    <source>
        <dbReference type="Pfam" id="PF01814"/>
    </source>
</evidence>
<dbReference type="Gene3D" id="1.20.120.520">
    <property type="entry name" value="nmb1532 protein domain like"/>
    <property type="match status" value="1"/>
</dbReference>
<dbReference type="Proteomes" id="UP001500542">
    <property type="component" value="Unassembled WGS sequence"/>
</dbReference>
<reference evidence="2 3" key="1">
    <citation type="journal article" date="2019" name="Int. J. Syst. Evol. Microbiol.">
        <title>The Global Catalogue of Microorganisms (GCM) 10K type strain sequencing project: providing services to taxonomists for standard genome sequencing and annotation.</title>
        <authorList>
            <consortium name="The Broad Institute Genomics Platform"/>
            <consortium name="The Broad Institute Genome Sequencing Center for Infectious Disease"/>
            <person name="Wu L."/>
            <person name="Ma J."/>
        </authorList>
    </citation>
    <scope>NUCLEOTIDE SEQUENCE [LARGE SCALE GENOMIC DNA]</scope>
    <source>
        <strain evidence="2 3">JCM 10977</strain>
    </source>
</reference>
<accession>A0ABN1QU09</accession>